<dbReference type="GO" id="GO:0005794">
    <property type="term" value="C:Golgi apparatus"/>
    <property type="evidence" value="ECO:0007669"/>
    <property type="project" value="UniProtKB-SubCell"/>
</dbReference>
<dbReference type="InterPro" id="IPR007194">
    <property type="entry name" value="TRAPP_component"/>
</dbReference>
<proteinExistence type="inferred from homology"/>
<keyword evidence="5" id="KW-0256">Endoplasmic reticulum</keyword>
<evidence type="ECO:0000256" key="2">
    <source>
        <dbReference type="ARBA" id="ARBA00004240"/>
    </source>
</evidence>
<keyword evidence="6" id="KW-0931">ER-Golgi transport</keyword>
<gene>
    <name evidence="8" type="ORF">NQ314_001003</name>
</gene>
<dbReference type="PANTHER" id="PTHR13048">
    <property type="entry name" value="TRAFFICKING PROTEIN PARTICLE COMPLEX SUBUNIT 3"/>
    <property type="match status" value="1"/>
</dbReference>
<protein>
    <submittedName>
        <fullName evidence="8">Uncharacterized protein</fullName>
    </submittedName>
</protein>
<sequence length="295" mass="33738">MSRSSTRIDTKKVNSELVTLTYGALVAQMIKDLDNTDDVSKQLERLGYNMGIRLIEDFLAKTNTGRCLDLKDTADKIQTAFRMYLGVQPNVANWSPAGDEFSFILDTNPLTDLVELPEDLKSLKYSRRRGETFYLFILFIWYECAMSANITARNPKQLTDEELEEFLNLSLDDVEVDLDNISGSESGDIANESLEGSDLYYQTKADIDWNKLPFRSTCRRKENIIKKKPGLNQYSCNISSELDAFQLFLTDKILDIIVLYTNNKAEQDQLKGDQNTEIRVKFIRRLEDAMPAGED</sequence>
<dbReference type="AlphaFoldDB" id="A0AAV8ZTP3"/>
<evidence type="ECO:0000256" key="5">
    <source>
        <dbReference type="ARBA" id="ARBA00022824"/>
    </source>
</evidence>
<dbReference type="Proteomes" id="UP001162156">
    <property type="component" value="Unassembled WGS sequence"/>
</dbReference>
<evidence type="ECO:0000313" key="8">
    <source>
        <dbReference type="EMBL" id="KAJ8970878.1"/>
    </source>
</evidence>
<dbReference type="InterPro" id="IPR016721">
    <property type="entry name" value="Bet3"/>
</dbReference>
<evidence type="ECO:0000313" key="9">
    <source>
        <dbReference type="Proteomes" id="UP001162156"/>
    </source>
</evidence>
<keyword evidence="4" id="KW-0813">Transport</keyword>
<keyword evidence="9" id="KW-1185">Reference proteome</keyword>
<comment type="similarity">
    <text evidence="3">Belongs to the TRAPP small subunits family. BET3 subfamily.</text>
</comment>
<dbReference type="GO" id="GO:0005783">
    <property type="term" value="C:endoplasmic reticulum"/>
    <property type="evidence" value="ECO:0007669"/>
    <property type="project" value="UniProtKB-SubCell"/>
</dbReference>
<evidence type="ECO:0000256" key="1">
    <source>
        <dbReference type="ARBA" id="ARBA00004222"/>
    </source>
</evidence>
<evidence type="ECO:0000256" key="6">
    <source>
        <dbReference type="ARBA" id="ARBA00022892"/>
    </source>
</evidence>
<dbReference type="GO" id="GO:0048193">
    <property type="term" value="P:Golgi vesicle transport"/>
    <property type="evidence" value="ECO:0007669"/>
    <property type="project" value="InterPro"/>
</dbReference>
<dbReference type="CDD" id="cd14942">
    <property type="entry name" value="TRAPPC3_bet3"/>
    <property type="match status" value="1"/>
</dbReference>
<evidence type="ECO:0000256" key="4">
    <source>
        <dbReference type="ARBA" id="ARBA00022448"/>
    </source>
</evidence>
<comment type="caution">
    <text evidence="8">The sequence shown here is derived from an EMBL/GenBank/DDBJ whole genome shotgun (WGS) entry which is preliminary data.</text>
</comment>
<reference evidence="8" key="1">
    <citation type="journal article" date="2023" name="Insect Mol. Biol.">
        <title>Genome sequencing provides insights into the evolution of gene families encoding plant cell wall-degrading enzymes in longhorned beetles.</title>
        <authorList>
            <person name="Shin N.R."/>
            <person name="Okamura Y."/>
            <person name="Kirsch R."/>
            <person name="Pauchet Y."/>
        </authorList>
    </citation>
    <scope>NUCLEOTIDE SEQUENCE</scope>
    <source>
        <strain evidence="8">RBIC_L_NR</strain>
    </source>
</reference>
<dbReference type="EMBL" id="JANEYF010000291">
    <property type="protein sequence ID" value="KAJ8970878.1"/>
    <property type="molecule type" value="Genomic_DNA"/>
</dbReference>
<keyword evidence="7" id="KW-0333">Golgi apparatus</keyword>
<dbReference type="SUPFAM" id="SSF111126">
    <property type="entry name" value="Ligand-binding domain in the NO signalling and Golgi transport"/>
    <property type="match status" value="1"/>
</dbReference>
<comment type="subcellular location">
    <subcellularLocation>
        <location evidence="2">Endoplasmic reticulum</location>
    </subcellularLocation>
    <subcellularLocation>
        <location evidence="1">Golgi apparatus</location>
        <location evidence="1">cis-Golgi network</location>
    </subcellularLocation>
</comment>
<name>A0AAV8ZTP3_9CUCU</name>
<dbReference type="InterPro" id="IPR024096">
    <property type="entry name" value="NO_sig/Golgi_transp_ligand-bd"/>
</dbReference>
<dbReference type="Gene3D" id="3.30.1380.20">
    <property type="entry name" value="Trafficking protein particle complex subunit 3"/>
    <property type="match status" value="2"/>
</dbReference>
<evidence type="ECO:0000256" key="3">
    <source>
        <dbReference type="ARBA" id="ARBA00006218"/>
    </source>
</evidence>
<organism evidence="8 9">
    <name type="scientific">Rhamnusium bicolor</name>
    <dbReference type="NCBI Taxonomy" id="1586634"/>
    <lineage>
        <taxon>Eukaryota</taxon>
        <taxon>Metazoa</taxon>
        <taxon>Ecdysozoa</taxon>
        <taxon>Arthropoda</taxon>
        <taxon>Hexapoda</taxon>
        <taxon>Insecta</taxon>
        <taxon>Pterygota</taxon>
        <taxon>Neoptera</taxon>
        <taxon>Endopterygota</taxon>
        <taxon>Coleoptera</taxon>
        <taxon>Polyphaga</taxon>
        <taxon>Cucujiformia</taxon>
        <taxon>Chrysomeloidea</taxon>
        <taxon>Cerambycidae</taxon>
        <taxon>Lepturinae</taxon>
        <taxon>Rhagiini</taxon>
        <taxon>Rhamnusium</taxon>
    </lineage>
</organism>
<evidence type="ECO:0000256" key="7">
    <source>
        <dbReference type="ARBA" id="ARBA00023034"/>
    </source>
</evidence>
<dbReference type="GO" id="GO:0030008">
    <property type="term" value="C:TRAPP complex"/>
    <property type="evidence" value="ECO:0007669"/>
    <property type="project" value="InterPro"/>
</dbReference>
<accession>A0AAV8ZTP3</accession>
<dbReference type="Pfam" id="PF04051">
    <property type="entry name" value="TRAPP"/>
    <property type="match status" value="1"/>
</dbReference>